<evidence type="ECO:0000256" key="1">
    <source>
        <dbReference type="ARBA" id="ARBA00023125"/>
    </source>
</evidence>
<dbReference type="RefSeq" id="WP_200173233.1">
    <property type="nucleotide sequence ID" value="NZ_BAABKQ010000001.1"/>
</dbReference>
<reference evidence="4" key="1">
    <citation type="journal article" date="2019" name="Int. J. Syst. Evol. Microbiol.">
        <title>The Global Catalogue of Microorganisms (GCM) 10K type strain sequencing project: providing services to taxonomists for standard genome sequencing and annotation.</title>
        <authorList>
            <consortium name="The Broad Institute Genomics Platform"/>
            <consortium name="The Broad Institute Genome Sequencing Center for Infectious Disease"/>
            <person name="Wu L."/>
            <person name="Ma J."/>
        </authorList>
    </citation>
    <scope>NUCLEOTIDE SEQUENCE [LARGE SCALE GENOMIC DNA]</scope>
    <source>
        <strain evidence="4">JCM 18542</strain>
    </source>
</reference>
<evidence type="ECO:0000313" key="4">
    <source>
        <dbReference type="Proteomes" id="UP001500839"/>
    </source>
</evidence>
<dbReference type="Proteomes" id="UP001500839">
    <property type="component" value="Unassembled WGS sequence"/>
</dbReference>
<protein>
    <recommendedName>
        <fullName evidence="2">HTH tetR-type domain-containing protein</fullName>
    </recommendedName>
</protein>
<proteinExistence type="predicted"/>
<dbReference type="InterPro" id="IPR001647">
    <property type="entry name" value="HTH_TetR"/>
</dbReference>
<dbReference type="InterPro" id="IPR009057">
    <property type="entry name" value="Homeodomain-like_sf"/>
</dbReference>
<dbReference type="Gene3D" id="1.10.357.10">
    <property type="entry name" value="Tetracycline Repressor, domain 2"/>
    <property type="match status" value="1"/>
</dbReference>
<organism evidence="3 4">
    <name type="scientific">Tomitella cavernea</name>
    <dbReference type="NCBI Taxonomy" id="1387982"/>
    <lineage>
        <taxon>Bacteria</taxon>
        <taxon>Bacillati</taxon>
        <taxon>Actinomycetota</taxon>
        <taxon>Actinomycetes</taxon>
        <taxon>Mycobacteriales</taxon>
        <taxon>Tomitella</taxon>
    </lineage>
</organism>
<keyword evidence="4" id="KW-1185">Reference proteome</keyword>
<evidence type="ECO:0000259" key="2">
    <source>
        <dbReference type="Pfam" id="PF00440"/>
    </source>
</evidence>
<dbReference type="SUPFAM" id="SSF46689">
    <property type="entry name" value="Homeodomain-like"/>
    <property type="match status" value="1"/>
</dbReference>
<accession>A0ABP9C4F1</accession>
<gene>
    <name evidence="3" type="ORF">GCM10023353_02510</name>
</gene>
<dbReference type="EMBL" id="BAABKQ010000001">
    <property type="protein sequence ID" value="GAA4803680.1"/>
    <property type="molecule type" value="Genomic_DNA"/>
</dbReference>
<name>A0ABP9C4F1_9ACTN</name>
<keyword evidence="1" id="KW-0238">DNA-binding</keyword>
<evidence type="ECO:0000313" key="3">
    <source>
        <dbReference type="EMBL" id="GAA4803680.1"/>
    </source>
</evidence>
<sequence length="226" mass="24484">MIHDTATPGGDPTMRDGDSAVRDCIEDAADQLFSQRGSGATSIRDILAASGQRNMSAIKYYFGDRNGLMHAVFRRRMSRLNEARARLVAQLPADSSETDLADLVKISVLPLAEHVHRESVGSDYARFAAQMTPAIDFSTDDLDTIGAANGHLITLLRERLTHLPPALAARRIDLMMQMMVAVFAAYEQRRDCGVADTDDSLDDTVAALIDMLVAALGAPHTVGRGD</sequence>
<dbReference type="Pfam" id="PF00440">
    <property type="entry name" value="TetR_N"/>
    <property type="match status" value="1"/>
</dbReference>
<comment type="caution">
    <text evidence="3">The sequence shown here is derived from an EMBL/GenBank/DDBJ whole genome shotgun (WGS) entry which is preliminary data.</text>
</comment>
<feature type="domain" description="HTH tetR-type" evidence="2">
    <location>
        <begin position="27"/>
        <end position="72"/>
    </location>
</feature>